<evidence type="ECO:0000256" key="6">
    <source>
        <dbReference type="SAM" id="Phobius"/>
    </source>
</evidence>
<proteinExistence type="predicted"/>
<keyword evidence="6" id="KW-0472">Membrane</keyword>
<evidence type="ECO:0000313" key="7">
    <source>
        <dbReference type="EMBL" id="PNX55691.1"/>
    </source>
</evidence>
<dbReference type="AlphaFoldDB" id="A0A2K3JNS2"/>
<sequence>MSRQIGYNVMHFPKEIARAVLKPKVKHLLVQIQINGVTFMIIPCNIIVAKRNKAERYISKEWSRIVKATNLKEGDKLIFKLDNPPKNLIIELLK</sequence>
<feature type="transmembrane region" description="Helical" evidence="6">
    <location>
        <begin position="28"/>
        <end position="48"/>
    </location>
</feature>
<comment type="subcellular location">
    <subcellularLocation>
        <location evidence="1">Nucleus</location>
    </subcellularLocation>
</comment>
<evidence type="ECO:0000256" key="3">
    <source>
        <dbReference type="ARBA" id="ARBA00023125"/>
    </source>
</evidence>
<gene>
    <name evidence="7" type="ORF">L195_g049321</name>
</gene>
<dbReference type="InterPro" id="IPR015300">
    <property type="entry name" value="DNA-bd_pseudobarrel_sf"/>
</dbReference>
<reference evidence="7 8" key="2">
    <citation type="journal article" date="2017" name="Front. Plant Sci.">
        <title>Gene Classification and Mining of Molecular Markers Useful in Red Clover (Trifolium pratense) Breeding.</title>
        <authorList>
            <person name="Istvanek J."/>
            <person name="Dluhosova J."/>
            <person name="Dluhos P."/>
            <person name="Patkova L."/>
            <person name="Nedelnik J."/>
            <person name="Repkova J."/>
        </authorList>
    </citation>
    <scope>NUCLEOTIDE SEQUENCE [LARGE SCALE GENOMIC DNA]</scope>
    <source>
        <strain evidence="8">cv. Tatra</strain>
        <tissue evidence="7">Young leaves</tissue>
    </source>
</reference>
<comment type="caution">
    <text evidence="7">The sequence shown here is derived from an EMBL/GenBank/DDBJ whole genome shotgun (WGS) entry which is preliminary data.</text>
</comment>
<evidence type="ECO:0000256" key="5">
    <source>
        <dbReference type="ARBA" id="ARBA00023242"/>
    </source>
</evidence>
<dbReference type="Gene3D" id="2.40.330.10">
    <property type="entry name" value="DNA-binding pseudobarrel domain"/>
    <property type="match status" value="1"/>
</dbReference>
<name>A0A2K3JNS2_TRIPR</name>
<dbReference type="Proteomes" id="UP000236291">
    <property type="component" value="Unassembled WGS sequence"/>
</dbReference>
<keyword evidence="3" id="KW-0238">DNA-binding</keyword>
<dbReference type="GO" id="GO:0003677">
    <property type="term" value="F:DNA binding"/>
    <property type="evidence" value="ECO:0007669"/>
    <property type="project" value="UniProtKB-KW"/>
</dbReference>
<evidence type="ECO:0000256" key="1">
    <source>
        <dbReference type="ARBA" id="ARBA00004123"/>
    </source>
</evidence>
<dbReference type="SUPFAM" id="SSF101936">
    <property type="entry name" value="DNA-binding pseudobarrel domain"/>
    <property type="match status" value="1"/>
</dbReference>
<reference evidence="7 8" key="1">
    <citation type="journal article" date="2014" name="Am. J. Bot.">
        <title>Genome assembly and annotation for red clover (Trifolium pratense; Fabaceae).</title>
        <authorList>
            <person name="Istvanek J."/>
            <person name="Jaros M."/>
            <person name="Krenek A."/>
            <person name="Repkova J."/>
        </authorList>
    </citation>
    <scope>NUCLEOTIDE SEQUENCE [LARGE SCALE GENOMIC DNA]</scope>
    <source>
        <strain evidence="8">cv. Tatra</strain>
        <tissue evidence="7">Young leaves</tissue>
    </source>
</reference>
<dbReference type="GO" id="GO:0005634">
    <property type="term" value="C:nucleus"/>
    <property type="evidence" value="ECO:0007669"/>
    <property type="project" value="UniProtKB-SubCell"/>
</dbReference>
<dbReference type="EMBL" id="ASHM01072419">
    <property type="protein sequence ID" value="PNX55691.1"/>
    <property type="molecule type" value="Genomic_DNA"/>
</dbReference>
<keyword evidence="2" id="KW-0805">Transcription regulation</keyword>
<accession>A0A2K3JNS2</accession>
<evidence type="ECO:0000256" key="4">
    <source>
        <dbReference type="ARBA" id="ARBA00023163"/>
    </source>
</evidence>
<organism evidence="7 8">
    <name type="scientific">Trifolium pratense</name>
    <name type="common">Red clover</name>
    <dbReference type="NCBI Taxonomy" id="57577"/>
    <lineage>
        <taxon>Eukaryota</taxon>
        <taxon>Viridiplantae</taxon>
        <taxon>Streptophyta</taxon>
        <taxon>Embryophyta</taxon>
        <taxon>Tracheophyta</taxon>
        <taxon>Spermatophyta</taxon>
        <taxon>Magnoliopsida</taxon>
        <taxon>eudicotyledons</taxon>
        <taxon>Gunneridae</taxon>
        <taxon>Pentapetalae</taxon>
        <taxon>rosids</taxon>
        <taxon>fabids</taxon>
        <taxon>Fabales</taxon>
        <taxon>Fabaceae</taxon>
        <taxon>Papilionoideae</taxon>
        <taxon>50 kb inversion clade</taxon>
        <taxon>NPAAA clade</taxon>
        <taxon>Hologalegina</taxon>
        <taxon>IRL clade</taxon>
        <taxon>Trifolieae</taxon>
        <taxon>Trifolium</taxon>
    </lineage>
</organism>
<evidence type="ECO:0008006" key="9">
    <source>
        <dbReference type="Google" id="ProtNLM"/>
    </source>
</evidence>
<evidence type="ECO:0000313" key="8">
    <source>
        <dbReference type="Proteomes" id="UP000236291"/>
    </source>
</evidence>
<keyword evidence="6" id="KW-0812">Transmembrane</keyword>
<evidence type="ECO:0000256" key="2">
    <source>
        <dbReference type="ARBA" id="ARBA00023015"/>
    </source>
</evidence>
<protein>
    <recommendedName>
        <fullName evidence="9">TF-B3 domain-containing protein</fullName>
    </recommendedName>
</protein>
<keyword evidence="4" id="KW-0804">Transcription</keyword>
<keyword evidence="6" id="KW-1133">Transmembrane helix</keyword>
<keyword evidence="5" id="KW-0539">Nucleus</keyword>